<comment type="caution">
    <text evidence="1">The sequence shown here is derived from an EMBL/GenBank/DDBJ whole genome shotgun (WGS) entry which is preliminary data.</text>
</comment>
<dbReference type="EMBL" id="LEKV01000060">
    <property type="protein sequence ID" value="KVI11670.1"/>
    <property type="molecule type" value="Genomic_DNA"/>
</dbReference>
<dbReference type="Proteomes" id="UP000243975">
    <property type="component" value="Unassembled WGS sequence"/>
</dbReference>
<evidence type="ECO:0000313" key="1">
    <source>
        <dbReference type="EMBL" id="KVI11670.1"/>
    </source>
</evidence>
<protein>
    <submittedName>
        <fullName evidence="1">Uncharacterized protein</fullName>
    </submittedName>
</protein>
<keyword evidence="2" id="KW-1185">Reference proteome</keyword>
<proteinExistence type="predicted"/>
<dbReference type="AlphaFoldDB" id="A0A118K735"/>
<reference evidence="1 2" key="1">
    <citation type="journal article" date="2016" name="Sci. Rep.">
        <title>The genome sequence of the outbreeding globe artichoke constructed de novo incorporating a phase-aware low-pass sequencing strategy of F1 progeny.</title>
        <authorList>
            <person name="Scaglione D."/>
            <person name="Reyes-Chin-Wo S."/>
            <person name="Acquadro A."/>
            <person name="Froenicke L."/>
            <person name="Portis E."/>
            <person name="Beitel C."/>
            <person name="Tirone M."/>
            <person name="Mauro R."/>
            <person name="Lo Monaco A."/>
            <person name="Mauromicale G."/>
            <person name="Faccioli P."/>
            <person name="Cattivelli L."/>
            <person name="Rieseberg L."/>
            <person name="Michelmore R."/>
            <person name="Lanteri S."/>
        </authorList>
    </citation>
    <scope>NUCLEOTIDE SEQUENCE [LARGE SCALE GENOMIC DNA]</scope>
    <source>
        <strain evidence="1">2C</strain>
    </source>
</reference>
<gene>
    <name evidence="1" type="ORF">Ccrd_009922</name>
</gene>
<sequence length="199" mass="21727">MENLPNRSPPPPSLVISSSPCRRSSPLPLSLVITSSPIVGQLAHRLPLLVLSSSIVDHFLLNHWSSPPPCRRSSPLPLSPIIASSSIVVIKQGRGWRWDRAAWLPGLTRINPVAVAADGARPTYLMLSMLPLPTSFMEVARRGAIFWISGKGNLIVHHNVDSAAGCDLQLPSDWGLQPKINEFSFHLSLGDHKKFLSDT</sequence>
<dbReference type="Gramene" id="KVI11670">
    <property type="protein sequence ID" value="KVI11670"/>
    <property type="gene ID" value="Ccrd_009922"/>
</dbReference>
<evidence type="ECO:0000313" key="2">
    <source>
        <dbReference type="Proteomes" id="UP000243975"/>
    </source>
</evidence>
<organism evidence="1 2">
    <name type="scientific">Cynara cardunculus var. scolymus</name>
    <name type="common">Globe artichoke</name>
    <name type="synonym">Cynara scolymus</name>
    <dbReference type="NCBI Taxonomy" id="59895"/>
    <lineage>
        <taxon>Eukaryota</taxon>
        <taxon>Viridiplantae</taxon>
        <taxon>Streptophyta</taxon>
        <taxon>Embryophyta</taxon>
        <taxon>Tracheophyta</taxon>
        <taxon>Spermatophyta</taxon>
        <taxon>Magnoliopsida</taxon>
        <taxon>eudicotyledons</taxon>
        <taxon>Gunneridae</taxon>
        <taxon>Pentapetalae</taxon>
        <taxon>asterids</taxon>
        <taxon>campanulids</taxon>
        <taxon>Asterales</taxon>
        <taxon>Asteraceae</taxon>
        <taxon>Carduoideae</taxon>
        <taxon>Cardueae</taxon>
        <taxon>Carduinae</taxon>
        <taxon>Cynara</taxon>
    </lineage>
</organism>
<name>A0A118K735_CYNCS</name>
<accession>A0A118K735</accession>